<comment type="caution">
    <text evidence="3">The sequence shown here is derived from an EMBL/GenBank/DDBJ whole genome shotgun (WGS) entry which is preliminary data.</text>
</comment>
<dbReference type="RefSeq" id="WP_406769569.1">
    <property type="nucleotide sequence ID" value="NZ_JBJHZZ010000004.1"/>
</dbReference>
<sequence length="248" mass="28428">MRIAPVSTNLKTNYSPLAENNAIKLLEKQKMQMQEQIQKVSASRMDDKMKQEKIKSIQNQIEKIDMEIQQMRSEMLNQNTNINQENNSKQSDAGTKEDSSNLAGMSQLVQSSSTYSQAKIMHRINNSLNGKSNVLKIEIELDGSRGGDPKRKIKDLNDTESRKQMLDNKESETLRISRKQVKEASRTVSKNKEINDKDKNEETSDFENISINDSVGYQNEISVNNEENYQQQGIKEIVKNNKRVDVRV</sequence>
<feature type="compositionally biased region" description="Basic and acidic residues" evidence="2">
    <location>
        <begin position="142"/>
        <end position="202"/>
    </location>
</feature>
<dbReference type="Proteomes" id="UP001623591">
    <property type="component" value="Unassembled WGS sequence"/>
</dbReference>
<keyword evidence="1" id="KW-0175">Coiled coil</keyword>
<reference evidence="3 4" key="1">
    <citation type="submission" date="2024-11" db="EMBL/GenBank/DDBJ databases">
        <authorList>
            <person name="Heng Y.C."/>
            <person name="Lim A.C.H."/>
            <person name="Lee J.K.Y."/>
            <person name="Kittelmann S."/>
        </authorList>
    </citation>
    <scope>NUCLEOTIDE SEQUENCE [LARGE SCALE GENOMIC DNA]</scope>
    <source>
        <strain evidence="3 4">WILCCON 0185</strain>
    </source>
</reference>
<protein>
    <submittedName>
        <fullName evidence="3">FlxA-like family protein</fullName>
    </submittedName>
</protein>
<organism evidence="3 4">
    <name type="scientific">Candidatus Clostridium stratigraminis</name>
    <dbReference type="NCBI Taxonomy" id="3381661"/>
    <lineage>
        <taxon>Bacteria</taxon>
        <taxon>Bacillati</taxon>
        <taxon>Bacillota</taxon>
        <taxon>Clostridia</taxon>
        <taxon>Eubacteriales</taxon>
        <taxon>Clostridiaceae</taxon>
        <taxon>Clostridium</taxon>
    </lineage>
</organism>
<evidence type="ECO:0000313" key="3">
    <source>
        <dbReference type="EMBL" id="MFL0247124.1"/>
    </source>
</evidence>
<accession>A0ABW8T7T0</accession>
<name>A0ABW8T7T0_9CLOT</name>
<proteinExistence type="predicted"/>
<keyword evidence="4" id="KW-1185">Reference proteome</keyword>
<evidence type="ECO:0000256" key="2">
    <source>
        <dbReference type="SAM" id="MobiDB-lite"/>
    </source>
</evidence>
<evidence type="ECO:0000256" key="1">
    <source>
        <dbReference type="SAM" id="Coils"/>
    </source>
</evidence>
<dbReference type="Pfam" id="PF14282">
    <property type="entry name" value="FlxA"/>
    <property type="match status" value="1"/>
</dbReference>
<dbReference type="EMBL" id="JBJHZZ010000004">
    <property type="protein sequence ID" value="MFL0247124.1"/>
    <property type="molecule type" value="Genomic_DNA"/>
</dbReference>
<evidence type="ECO:0000313" key="4">
    <source>
        <dbReference type="Proteomes" id="UP001623591"/>
    </source>
</evidence>
<gene>
    <name evidence="3" type="ORF">ACJDUG_09075</name>
</gene>
<dbReference type="InterPro" id="IPR025577">
    <property type="entry name" value="FlxA"/>
</dbReference>
<feature type="region of interest" description="Disordered" evidence="2">
    <location>
        <begin position="142"/>
        <end position="209"/>
    </location>
</feature>
<feature type="coiled-coil region" evidence="1">
    <location>
        <begin position="23"/>
        <end position="88"/>
    </location>
</feature>